<dbReference type="InterPro" id="IPR016032">
    <property type="entry name" value="Sig_transdc_resp-reg_C-effctor"/>
</dbReference>
<gene>
    <name evidence="4" type="ORF">ATJ88_2343</name>
</gene>
<dbReference type="SMART" id="SM00421">
    <property type="entry name" value="HTH_LUXR"/>
    <property type="match status" value="1"/>
</dbReference>
<dbReference type="Pfam" id="PF13191">
    <property type="entry name" value="AAA_16"/>
    <property type="match status" value="1"/>
</dbReference>
<dbReference type="PRINTS" id="PR00038">
    <property type="entry name" value="HTHLUXR"/>
</dbReference>
<dbReference type="Pfam" id="PF00196">
    <property type="entry name" value="GerE"/>
    <property type="match status" value="1"/>
</dbReference>
<dbReference type="CDD" id="cd06170">
    <property type="entry name" value="LuxR_C_like"/>
    <property type="match status" value="1"/>
</dbReference>
<dbReference type="GO" id="GO:0005737">
    <property type="term" value="C:cytoplasm"/>
    <property type="evidence" value="ECO:0007669"/>
    <property type="project" value="TreeGrafter"/>
</dbReference>
<feature type="domain" description="HTH luxR-type" evidence="3">
    <location>
        <begin position="876"/>
        <end position="941"/>
    </location>
</feature>
<evidence type="ECO:0000313" key="5">
    <source>
        <dbReference type="Proteomes" id="UP000224130"/>
    </source>
</evidence>
<dbReference type="Gene3D" id="1.25.40.10">
    <property type="entry name" value="Tetratricopeptide repeat domain"/>
    <property type="match status" value="1"/>
</dbReference>
<dbReference type="InterPro" id="IPR036388">
    <property type="entry name" value="WH-like_DNA-bd_sf"/>
</dbReference>
<dbReference type="AlphaFoldDB" id="A0A2A9EWX4"/>
<dbReference type="GO" id="GO:0003677">
    <property type="term" value="F:DNA binding"/>
    <property type="evidence" value="ECO:0007669"/>
    <property type="project" value="InterPro"/>
</dbReference>
<evidence type="ECO:0000256" key="1">
    <source>
        <dbReference type="ARBA" id="ARBA00022741"/>
    </source>
</evidence>
<sequence length="943" mass="98633">MAPDPAPLVGRDDELAALRRTVDDARRGDGGTVVVSGEAGIGKTRLVAEVLGGLGPDVLVARGQCADSGSGPVPYAGLSGVVRDLVDALGAADVLAAAGPAADALGAVLPGLVAQRPGVASGRGPEVLADLLATLAAERPVVVVLEDLHWSDDAARSVLDRLARAAHGTSLAVLATYRSDDVGRRHPLRTTLAELDRARLAARLEVGPLDADGVAALARAVDPQAGADGVALAELVERSGGVPFYVEELACCLGADLPLSLRDVLLVRYSQLSAGAQELCRAVAAAGQRAPLDLLATVLGEDTLAAAEPAVREAVDAVVLVVEADGYRFRHALLQEAVADELLPSERRRLHTAYAQALAALPATVPRLAEIADHWWHAHLPDRALAAAVAGQAAAGHDAASSTAVALGERALELWDLVPGAEQVTGTTHHELLLAVAEAQHSASRLDRALALTRQALAEWPADDAAGRASTLGQVAVHMLRTGDESGRALLDEALATAPPDALGTVGPLLRLKARTAMLDGDHVTAVDASDRGLVAARAAGDRALEAVLFNTRGVARVDGGDLDGVADLEESRRLAGDDWDAMSRFHTNMSDQHLKLGEFEQARALAADGADGARERGAGWGIRAMLEGNVAEALIGLGRWDEAAAWYERSVPLVAPSQFAVYLTERWTWLTLWRGDVEAAQAMGRRYRTPWMRHDRIEMQVRSRVRTTLAELALERGDVDEALDLVRPVLEPGRLTGAYALALLVVAARALAQARAQGRTVDDAPFRETLAATAWPTHELWATLFAAELGEAPWSAVAASGPDDGAPAHWRPYALLRDGQAHLDAEDRPGARGLLTAAVEAADVIGAGLVSARAAALLDDAGLAARRPRGASPAAADGLAGLTERERQVLDLVAQGLTNGQVAERLFISRKTASVHVSAILRKLGVASRTEAAVRARTASSS</sequence>
<dbReference type="InterPro" id="IPR011990">
    <property type="entry name" value="TPR-like_helical_dom_sf"/>
</dbReference>
<dbReference type="GO" id="GO:0006355">
    <property type="term" value="P:regulation of DNA-templated transcription"/>
    <property type="evidence" value="ECO:0007669"/>
    <property type="project" value="InterPro"/>
</dbReference>
<organism evidence="4 5">
    <name type="scientific">Isoptericola jiangsuensis</name>
    <dbReference type="NCBI Taxonomy" id="548579"/>
    <lineage>
        <taxon>Bacteria</taxon>
        <taxon>Bacillati</taxon>
        <taxon>Actinomycetota</taxon>
        <taxon>Actinomycetes</taxon>
        <taxon>Micrococcales</taxon>
        <taxon>Promicromonosporaceae</taxon>
        <taxon>Isoptericola</taxon>
    </lineage>
</organism>
<proteinExistence type="predicted"/>
<dbReference type="GO" id="GO:0005524">
    <property type="term" value="F:ATP binding"/>
    <property type="evidence" value="ECO:0007669"/>
    <property type="project" value="UniProtKB-KW"/>
</dbReference>
<dbReference type="InterPro" id="IPR027417">
    <property type="entry name" value="P-loop_NTPase"/>
</dbReference>
<dbReference type="PANTHER" id="PTHR16305:SF35">
    <property type="entry name" value="TRANSCRIPTIONAL ACTIVATOR DOMAIN"/>
    <property type="match status" value="1"/>
</dbReference>
<evidence type="ECO:0000259" key="3">
    <source>
        <dbReference type="PROSITE" id="PS50043"/>
    </source>
</evidence>
<dbReference type="Gene3D" id="1.10.10.10">
    <property type="entry name" value="Winged helix-like DNA-binding domain superfamily/Winged helix DNA-binding domain"/>
    <property type="match status" value="1"/>
</dbReference>
<dbReference type="SUPFAM" id="SSF48452">
    <property type="entry name" value="TPR-like"/>
    <property type="match status" value="1"/>
</dbReference>
<evidence type="ECO:0000256" key="2">
    <source>
        <dbReference type="ARBA" id="ARBA00022840"/>
    </source>
</evidence>
<comment type="caution">
    <text evidence="4">The sequence shown here is derived from an EMBL/GenBank/DDBJ whole genome shotgun (WGS) entry which is preliminary data.</text>
</comment>
<dbReference type="Proteomes" id="UP000224130">
    <property type="component" value="Unassembled WGS sequence"/>
</dbReference>
<dbReference type="SUPFAM" id="SSF52540">
    <property type="entry name" value="P-loop containing nucleoside triphosphate hydrolases"/>
    <property type="match status" value="1"/>
</dbReference>
<keyword evidence="2" id="KW-0067">ATP-binding</keyword>
<keyword evidence="5" id="KW-1185">Reference proteome</keyword>
<dbReference type="RefSeq" id="WP_098463965.1">
    <property type="nucleotide sequence ID" value="NZ_PDJJ01000001.1"/>
</dbReference>
<dbReference type="EMBL" id="PDJJ01000001">
    <property type="protein sequence ID" value="PFG43637.1"/>
    <property type="molecule type" value="Genomic_DNA"/>
</dbReference>
<reference evidence="4 5" key="1">
    <citation type="submission" date="2017-10" db="EMBL/GenBank/DDBJ databases">
        <title>Sequencing the genomes of 1000 actinobacteria strains.</title>
        <authorList>
            <person name="Klenk H.-P."/>
        </authorList>
    </citation>
    <scope>NUCLEOTIDE SEQUENCE [LARGE SCALE GENOMIC DNA]</scope>
    <source>
        <strain evidence="4 5">DSM 21863</strain>
    </source>
</reference>
<protein>
    <submittedName>
        <fullName evidence="4">Putative ATPase</fullName>
    </submittedName>
</protein>
<evidence type="ECO:0000313" key="4">
    <source>
        <dbReference type="EMBL" id="PFG43637.1"/>
    </source>
</evidence>
<dbReference type="SUPFAM" id="SSF46894">
    <property type="entry name" value="C-terminal effector domain of the bipartite response regulators"/>
    <property type="match status" value="1"/>
</dbReference>
<dbReference type="InterPro" id="IPR041664">
    <property type="entry name" value="AAA_16"/>
</dbReference>
<dbReference type="PROSITE" id="PS50043">
    <property type="entry name" value="HTH_LUXR_2"/>
    <property type="match status" value="1"/>
</dbReference>
<dbReference type="InterPro" id="IPR000792">
    <property type="entry name" value="Tscrpt_reg_LuxR_C"/>
</dbReference>
<dbReference type="PANTHER" id="PTHR16305">
    <property type="entry name" value="TESTICULAR SOLUBLE ADENYLYL CYCLASE"/>
    <property type="match status" value="1"/>
</dbReference>
<dbReference type="Gene3D" id="3.40.50.300">
    <property type="entry name" value="P-loop containing nucleotide triphosphate hydrolases"/>
    <property type="match status" value="1"/>
</dbReference>
<dbReference type="OrthoDB" id="5476461at2"/>
<dbReference type="GO" id="GO:0004016">
    <property type="term" value="F:adenylate cyclase activity"/>
    <property type="evidence" value="ECO:0007669"/>
    <property type="project" value="TreeGrafter"/>
</dbReference>
<keyword evidence="1" id="KW-0547">Nucleotide-binding</keyword>
<name>A0A2A9EWX4_9MICO</name>
<accession>A0A2A9EWX4</accession>